<dbReference type="InterPro" id="IPR011042">
    <property type="entry name" value="6-blade_b-propeller_TolB-like"/>
</dbReference>
<gene>
    <name evidence="1" type="ORF">METZ01_LOCUS10620</name>
</gene>
<proteinExistence type="predicted"/>
<organism evidence="1">
    <name type="scientific">marine metagenome</name>
    <dbReference type="NCBI Taxonomy" id="408172"/>
    <lineage>
        <taxon>unclassified sequences</taxon>
        <taxon>metagenomes</taxon>
        <taxon>ecological metagenomes</taxon>
    </lineage>
</organism>
<sequence>MYKIVIIWIFLIFNTTMLLSQSSFYSEYGKNRIQHKSLKWSIIYTDNFEIYYNNSGKNIADIASKHLENKFREITTSVGHQPIKKTKIFIFNSPNELIQSNIGINKKDIFLSTNLIQNNTIQFEIAFSENKNQFVKNLEYKLLNVIINDLMKGNNGFTKRFGKASFSSIPNWFIDGAAKYLAYGWNMEMDNVIRDYFLTQDLKKVKKITDQNSGIIGQSIWNYISIVYGKNIISNILNLTKIIRNPEKGISSTLGKNFNEIMKDWQNYYLSSVNKNSDQYTQLDNNQIIKLKKKYSNVSNIKISPNNNKILFSSNTKNGIKIFFLNLVTNKVTKISQMNNKSNSNSFYISWVNDDKIGYMKIINGLNNLVIYDLINKEKFYKSLARFENVNGFSFNHTTNLIALSGTINSNSNIYLLSTYKNSTKQLTNDIADDIYPKFFPKSNSIIFSSNRTHVKLDSKINDLNDYYNLFIYNLDSTTSSLHQVTKTISNDIKSIPISKNEIIYLSDLKGINNIYNYNITNNTFSQFSDFYSNIINYDYNYQEKSLVLSFLKEGKINTYNIDEYNPKPIFSPKTDRLIYLERKKLNEKKIDFEIKSQKEKKIDFEKTENFEFKDDNKKTSSILNNINNFQNRTKLSGPINYNYSLVKNNFNSFIKIDPLEGYGSQIETDFIDILEDHKLYAKAFVPFSSIKSSDIYTEYTYLKKRIDFKLSYNRKIYFAEDQENFLYHKYSLNEFKIKAMYPLSNFVRLEIAPFFTRTEFSDLDYRVLNNTPPPFLYYNRTNYTGYTSNIIYDNSTKIGMNLEEGTKLKISYNNYFSLNNDLKDFNNLSVDLIHHQKISNHIILSSRVFYGGSFGDNPNKYILGGVQNSIFSSTNEDTPNNPLAIASGVDNSTILFSKFVDLRGYDFNKFNGKKVLLLSSELRIPLVKTLFNNEVSSEFLNNFQLIGFFDLGSSWDENSPFSIQSDVNTWIIKEPGSVFQAEIENSKNPWLASYGFGIRSLITDYYIKLDIAKPIEDYTTGKTKIHFSIGYSF</sequence>
<name>A0A381NSZ2_9ZZZZ</name>
<dbReference type="Gene3D" id="2.40.160.50">
    <property type="entry name" value="membrane protein fhac: a member of the omp85/tpsb transporter family"/>
    <property type="match status" value="1"/>
</dbReference>
<evidence type="ECO:0008006" key="2">
    <source>
        <dbReference type="Google" id="ProtNLM"/>
    </source>
</evidence>
<dbReference type="Gene3D" id="2.120.10.30">
    <property type="entry name" value="TolB, C-terminal domain"/>
    <property type="match status" value="1"/>
</dbReference>
<dbReference type="EMBL" id="UINC01000577">
    <property type="protein sequence ID" value="SUZ57766.1"/>
    <property type="molecule type" value="Genomic_DNA"/>
</dbReference>
<evidence type="ECO:0000313" key="1">
    <source>
        <dbReference type="EMBL" id="SUZ57766.1"/>
    </source>
</evidence>
<dbReference type="SUPFAM" id="SSF82171">
    <property type="entry name" value="DPP6 N-terminal domain-like"/>
    <property type="match status" value="1"/>
</dbReference>
<accession>A0A381NSZ2</accession>
<dbReference type="AlphaFoldDB" id="A0A381NSZ2"/>
<protein>
    <recommendedName>
        <fullName evidence="2">Bacterial surface antigen (D15) domain-containing protein</fullName>
    </recommendedName>
</protein>
<reference evidence="1" key="1">
    <citation type="submission" date="2018-05" db="EMBL/GenBank/DDBJ databases">
        <authorList>
            <person name="Lanie J.A."/>
            <person name="Ng W.-L."/>
            <person name="Kazmierczak K.M."/>
            <person name="Andrzejewski T.M."/>
            <person name="Davidsen T.M."/>
            <person name="Wayne K.J."/>
            <person name="Tettelin H."/>
            <person name="Glass J.I."/>
            <person name="Rusch D."/>
            <person name="Podicherti R."/>
            <person name="Tsui H.-C.T."/>
            <person name="Winkler M.E."/>
        </authorList>
    </citation>
    <scope>NUCLEOTIDE SEQUENCE</scope>
</reference>